<dbReference type="InParanoid" id="G0MWU4"/>
<reference evidence="2" key="1">
    <citation type="submission" date="2011-07" db="EMBL/GenBank/DDBJ databases">
        <authorList>
            <consortium name="Caenorhabditis brenneri Sequencing and Analysis Consortium"/>
            <person name="Wilson R.K."/>
        </authorList>
    </citation>
    <scope>NUCLEOTIDE SEQUENCE [LARGE SCALE GENOMIC DNA]</scope>
    <source>
        <strain evidence="2">PB2801</strain>
    </source>
</reference>
<protein>
    <submittedName>
        <fullName evidence="1">Uncharacterized protein</fullName>
    </submittedName>
</protein>
<evidence type="ECO:0000313" key="2">
    <source>
        <dbReference type="Proteomes" id="UP000008068"/>
    </source>
</evidence>
<proteinExistence type="predicted"/>
<accession>G0MWU4</accession>
<gene>
    <name evidence="1" type="ORF">CAEBREN_08931</name>
</gene>
<sequence>MASSASTQLTINKAI</sequence>
<keyword evidence="2" id="KW-1185">Reference proteome</keyword>
<dbReference type="Proteomes" id="UP000008068">
    <property type="component" value="Unassembled WGS sequence"/>
</dbReference>
<name>G0MWU4_CAEBE</name>
<evidence type="ECO:0000313" key="1">
    <source>
        <dbReference type="EMBL" id="EGT46300.1"/>
    </source>
</evidence>
<organism evidence="2">
    <name type="scientific">Caenorhabditis brenneri</name>
    <name type="common">Nematode worm</name>
    <dbReference type="NCBI Taxonomy" id="135651"/>
    <lineage>
        <taxon>Eukaryota</taxon>
        <taxon>Metazoa</taxon>
        <taxon>Ecdysozoa</taxon>
        <taxon>Nematoda</taxon>
        <taxon>Chromadorea</taxon>
        <taxon>Rhabditida</taxon>
        <taxon>Rhabditina</taxon>
        <taxon>Rhabditomorpha</taxon>
        <taxon>Rhabditoidea</taxon>
        <taxon>Rhabditidae</taxon>
        <taxon>Peloderinae</taxon>
        <taxon>Caenorhabditis</taxon>
    </lineage>
</organism>
<dbReference type="EMBL" id="GL379817">
    <property type="protein sequence ID" value="EGT46300.1"/>
    <property type="molecule type" value="Genomic_DNA"/>
</dbReference>